<reference evidence="1" key="1">
    <citation type="submission" date="2022-10" db="EMBL/GenBank/DDBJ databases">
        <authorList>
            <person name="Yu W.X."/>
        </authorList>
    </citation>
    <scope>NUCLEOTIDE SEQUENCE</scope>
    <source>
        <strain evidence="1">AAT</strain>
    </source>
</reference>
<evidence type="ECO:0000313" key="2">
    <source>
        <dbReference type="Proteomes" id="UP001209229"/>
    </source>
</evidence>
<name>A0AAE3M5C3_9BACT</name>
<dbReference type="RefSeq" id="WP_301190520.1">
    <property type="nucleotide sequence ID" value="NZ_JAPDPJ010000021.1"/>
</dbReference>
<sequence>MIDYYKWYNTERAEELFPFFLSDPRRTKSNREHETMASIYIDAMVDIIRNGNPDFGQSRAESIAWSGLQETWAYELMKMKLEKYMGEENNRKK</sequence>
<accession>A0AAE3M5C3</accession>
<keyword evidence="2" id="KW-1185">Reference proteome</keyword>
<protein>
    <submittedName>
        <fullName evidence="1">Uncharacterized protein</fullName>
    </submittedName>
</protein>
<gene>
    <name evidence="1" type="ORF">OM075_10780</name>
</gene>
<dbReference type="EMBL" id="JAPDPJ010000021">
    <property type="protein sequence ID" value="MCW3786955.1"/>
    <property type="molecule type" value="Genomic_DNA"/>
</dbReference>
<proteinExistence type="predicted"/>
<comment type="caution">
    <text evidence="1">The sequence shown here is derived from an EMBL/GenBank/DDBJ whole genome shotgun (WGS) entry which is preliminary data.</text>
</comment>
<evidence type="ECO:0000313" key="1">
    <source>
        <dbReference type="EMBL" id="MCW3786955.1"/>
    </source>
</evidence>
<organism evidence="1 2">
    <name type="scientific">Plebeiibacterium sediminum</name>
    <dbReference type="NCBI Taxonomy" id="2992112"/>
    <lineage>
        <taxon>Bacteria</taxon>
        <taxon>Pseudomonadati</taxon>
        <taxon>Bacteroidota</taxon>
        <taxon>Bacteroidia</taxon>
        <taxon>Marinilabiliales</taxon>
        <taxon>Marinilabiliaceae</taxon>
        <taxon>Plebeiibacterium</taxon>
    </lineage>
</organism>
<dbReference type="AlphaFoldDB" id="A0AAE3M5C3"/>
<dbReference type="Proteomes" id="UP001209229">
    <property type="component" value="Unassembled WGS sequence"/>
</dbReference>